<dbReference type="InParanoid" id="A0A545AGS3"/>
<dbReference type="Pfam" id="PF13460">
    <property type="entry name" value="NAD_binding_10"/>
    <property type="match status" value="1"/>
</dbReference>
<feature type="domain" description="NAD(P)-binding" evidence="1">
    <location>
        <begin position="6"/>
        <end position="170"/>
    </location>
</feature>
<dbReference type="InterPro" id="IPR051604">
    <property type="entry name" value="Ergot_Alk_Oxidoreductase"/>
</dbReference>
<evidence type="ECO:0000313" key="3">
    <source>
        <dbReference type="Proteomes" id="UP000317982"/>
    </source>
</evidence>
<dbReference type="SUPFAM" id="SSF51735">
    <property type="entry name" value="NAD(P)-binding Rossmann-fold domains"/>
    <property type="match status" value="1"/>
</dbReference>
<name>A0A545AGS3_9ACTN</name>
<reference evidence="2 3" key="1">
    <citation type="submission" date="2019-07" db="EMBL/GenBank/DDBJ databases">
        <title>Cryptosporangium phraense sp. nov., isolated from plant litter.</title>
        <authorList>
            <person name="Suriyachadkun C."/>
        </authorList>
    </citation>
    <scope>NUCLEOTIDE SEQUENCE [LARGE SCALE GENOMIC DNA]</scope>
    <source>
        <strain evidence="2 3">A-T 5661</strain>
    </source>
</reference>
<dbReference type="EMBL" id="VIRS01000039">
    <property type="protein sequence ID" value="TQS40517.1"/>
    <property type="molecule type" value="Genomic_DNA"/>
</dbReference>
<dbReference type="Proteomes" id="UP000317982">
    <property type="component" value="Unassembled WGS sequence"/>
</dbReference>
<dbReference type="PANTHER" id="PTHR43162:SF1">
    <property type="entry name" value="PRESTALK A DIFFERENTIATION PROTEIN A"/>
    <property type="match status" value="1"/>
</dbReference>
<dbReference type="AlphaFoldDB" id="A0A545AGS3"/>
<gene>
    <name evidence="2" type="ORF">FL583_34305</name>
</gene>
<accession>A0A545AGS3</accession>
<keyword evidence="3" id="KW-1185">Reference proteome</keyword>
<organism evidence="2 3">
    <name type="scientific">Cryptosporangium phraense</name>
    <dbReference type="NCBI Taxonomy" id="2593070"/>
    <lineage>
        <taxon>Bacteria</taxon>
        <taxon>Bacillati</taxon>
        <taxon>Actinomycetota</taxon>
        <taxon>Actinomycetes</taxon>
        <taxon>Cryptosporangiales</taxon>
        <taxon>Cryptosporangiaceae</taxon>
        <taxon>Cryptosporangium</taxon>
    </lineage>
</organism>
<evidence type="ECO:0000259" key="1">
    <source>
        <dbReference type="Pfam" id="PF13460"/>
    </source>
</evidence>
<dbReference type="InterPro" id="IPR016040">
    <property type="entry name" value="NAD(P)-bd_dom"/>
</dbReference>
<dbReference type="PANTHER" id="PTHR43162">
    <property type="match status" value="1"/>
</dbReference>
<comment type="caution">
    <text evidence="2">The sequence shown here is derived from an EMBL/GenBank/DDBJ whole genome shotgun (WGS) entry which is preliminary data.</text>
</comment>
<dbReference type="InterPro" id="IPR036291">
    <property type="entry name" value="NAD(P)-bd_dom_sf"/>
</dbReference>
<dbReference type="Gene3D" id="3.40.50.720">
    <property type="entry name" value="NAD(P)-binding Rossmann-like Domain"/>
    <property type="match status" value="1"/>
</dbReference>
<evidence type="ECO:0000313" key="2">
    <source>
        <dbReference type="EMBL" id="TQS40517.1"/>
    </source>
</evidence>
<protein>
    <submittedName>
        <fullName evidence="2">NAD-dependent epimerase/dehydratase family protein</fullName>
    </submittedName>
</protein>
<proteinExistence type="predicted"/>
<sequence length="257" mass="26484">MILVTGATGTIGSALVEVLAAAGEPVRAMARRRVAMPPGGELVHGDYADAESLRAAAEGVDAAFLLDAAGPSAPKHDLAFLAAAGDVGRIVKLSAFGIDSGLAPWHEPGEEAVRATKDWTILRPSVFASNALGWRPQIDAGDPIPNPTGDGRLGVIDPRDIAEVAAAALTGRISGLYTLTGPEALSTAEQVDVLADVLGRPLAVADVDASEPGFAFVRAGQGAVVTDDVPRILGRPARTFRTWATECFTQQSRSSGD</sequence>
<dbReference type="RefSeq" id="WP_142709052.1">
    <property type="nucleotide sequence ID" value="NZ_VIRS01000039.1"/>
</dbReference>
<dbReference type="OrthoDB" id="4457504at2"/>